<feature type="region of interest" description="Disordered" evidence="1">
    <location>
        <begin position="275"/>
        <end position="308"/>
    </location>
</feature>
<gene>
    <name evidence="3" type="ORF">C6T65_15865</name>
</gene>
<comment type="caution">
    <text evidence="3">The sequence shown here is derived from an EMBL/GenBank/DDBJ whole genome shotgun (WGS) entry which is preliminary data.</text>
</comment>
<dbReference type="Gene3D" id="1.25.40.10">
    <property type="entry name" value="Tetratricopeptide repeat domain"/>
    <property type="match status" value="1"/>
</dbReference>
<dbReference type="Pfam" id="PF08238">
    <property type="entry name" value="Sel1"/>
    <property type="match status" value="2"/>
</dbReference>
<dbReference type="AlphaFoldDB" id="A0AA45BC81"/>
<evidence type="ECO:0000256" key="1">
    <source>
        <dbReference type="SAM" id="MobiDB-lite"/>
    </source>
</evidence>
<protein>
    <submittedName>
        <fullName evidence="3">Sel1 repeat family protein</fullName>
    </submittedName>
</protein>
<dbReference type="InterPro" id="IPR006597">
    <property type="entry name" value="Sel1-like"/>
</dbReference>
<organism evidence="3 4">
    <name type="scientific">Burkholderia vietnamiensis</name>
    <dbReference type="NCBI Taxonomy" id="60552"/>
    <lineage>
        <taxon>Bacteria</taxon>
        <taxon>Pseudomonadati</taxon>
        <taxon>Pseudomonadota</taxon>
        <taxon>Betaproteobacteria</taxon>
        <taxon>Burkholderiales</taxon>
        <taxon>Burkholderiaceae</taxon>
        <taxon>Burkholderia</taxon>
        <taxon>Burkholderia cepacia complex</taxon>
    </lineage>
</organism>
<evidence type="ECO:0000313" key="4">
    <source>
        <dbReference type="Proteomes" id="UP000237632"/>
    </source>
</evidence>
<reference evidence="3 4" key="1">
    <citation type="submission" date="2018-03" db="EMBL/GenBank/DDBJ databases">
        <authorList>
            <person name="Nguyen K."/>
            <person name="Fouts D."/>
            <person name="Sutton G."/>
        </authorList>
    </citation>
    <scope>NUCLEOTIDE SEQUENCE [LARGE SCALE GENOMIC DNA]</scope>
    <source>
        <strain evidence="3 4">AU3578</strain>
    </source>
</reference>
<accession>A0AA45BC81</accession>
<dbReference type="SUPFAM" id="SSF81901">
    <property type="entry name" value="HCP-like"/>
    <property type="match status" value="1"/>
</dbReference>
<dbReference type="PANTHER" id="PTHR11102:SF160">
    <property type="entry name" value="ERAD-ASSOCIATED E3 UBIQUITIN-PROTEIN LIGASE COMPONENT HRD3"/>
    <property type="match status" value="1"/>
</dbReference>
<dbReference type="PANTHER" id="PTHR11102">
    <property type="entry name" value="SEL-1-LIKE PROTEIN"/>
    <property type="match status" value="1"/>
</dbReference>
<dbReference type="Pfam" id="PF19933">
    <property type="entry name" value="DUF6396"/>
    <property type="match status" value="1"/>
</dbReference>
<dbReference type="EMBL" id="PVHK01000115">
    <property type="protein sequence ID" value="PRH41385.1"/>
    <property type="molecule type" value="Genomic_DNA"/>
</dbReference>
<dbReference type="SMART" id="SM00671">
    <property type="entry name" value="SEL1"/>
    <property type="match status" value="2"/>
</dbReference>
<evidence type="ECO:0000259" key="2">
    <source>
        <dbReference type="Pfam" id="PF19933"/>
    </source>
</evidence>
<name>A0AA45BC81_BURVI</name>
<proteinExistence type="predicted"/>
<dbReference type="Proteomes" id="UP000237632">
    <property type="component" value="Unassembled WGS sequence"/>
</dbReference>
<sequence>MSAVRTNLAFTCTHQADHLPPLDPQAEGLFLYARFLEKQDGPKDFNEVARYYRIAAAHGHYKANQNLQSLISDGLAGSPDAPKETVALAVRLIQQGIPSGYYDIGHYLETGYGLGQDAETALRYFRKAADLGNPEAQAYVAEFLAPHDKAPDIARQMRRCAADQAFGKAATTLAIDLKTDKLYSESVKVFQQGASSGDVMAASFLRDGFKGPPASDQLDYIALSNDPERSRRYALIGKFLSDNDGRNPKLPDIDKIVPLPPAKIPPWDGTFQWQKEQNAAASPPKPSEATIDAMAKAYNLDPKTGFPL</sequence>
<dbReference type="InterPro" id="IPR045653">
    <property type="entry name" value="DUF6396"/>
</dbReference>
<evidence type="ECO:0000313" key="3">
    <source>
        <dbReference type="EMBL" id="PRH41385.1"/>
    </source>
</evidence>
<feature type="domain" description="DUF6396" evidence="2">
    <location>
        <begin position="201"/>
        <end position="308"/>
    </location>
</feature>
<dbReference type="InterPro" id="IPR050767">
    <property type="entry name" value="Sel1_AlgK"/>
</dbReference>
<dbReference type="InterPro" id="IPR011990">
    <property type="entry name" value="TPR-like_helical_dom_sf"/>
</dbReference>